<organism evidence="3 5">
    <name type="scientific">Pandoraea pulmonicola</name>
    <dbReference type="NCBI Taxonomy" id="93221"/>
    <lineage>
        <taxon>Bacteria</taxon>
        <taxon>Pseudomonadati</taxon>
        <taxon>Pseudomonadota</taxon>
        <taxon>Betaproteobacteria</taxon>
        <taxon>Burkholderiales</taxon>
        <taxon>Burkholderiaceae</taxon>
        <taxon>Pandoraea</taxon>
    </lineage>
</organism>
<dbReference type="RefSeq" id="WP_052267007.1">
    <property type="nucleotide sequence ID" value="NZ_CP010310.2"/>
</dbReference>
<protein>
    <submittedName>
        <fullName evidence="2 3">Transposase</fullName>
    </submittedName>
</protein>
<proteinExistence type="predicted"/>
<dbReference type="InterPro" id="IPR053520">
    <property type="entry name" value="Transposase_Tn903"/>
</dbReference>
<accession>A0AAJ4ZBD4</accession>
<feature type="domain" description="Transposase DDE" evidence="1">
    <location>
        <begin position="28"/>
        <end position="137"/>
    </location>
</feature>
<dbReference type="KEGG" id="ppul:RO07_12400"/>
<dbReference type="NCBIfam" id="NF033579">
    <property type="entry name" value="transpos_IS5_2"/>
    <property type="match status" value="1"/>
</dbReference>
<reference evidence="4" key="1">
    <citation type="submission" date="2014-12" db="EMBL/GenBank/DDBJ databases">
        <title>Complete Genome Sequencing of Pandoraea pulmonicola DSM 16583.</title>
        <authorList>
            <person name="Chan K.-G."/>
        </authorList>
    </citation>
    <scope>NUCLEOTIDE SEQUENCE [LARGE SCALE GENOMIC DNA]</scope>
    <source>
        <strain evidence="4">DSM 16583</strain>
    </source>
</reference>
<evidence type="ECO:0000313" key="3">
    <source>
        <dbReference type="EMBL" id="SUA90288.1"/>
    </source>
</evidence>
<dbReference type="Proteomes" id="UP000254589">
    <property type="component" value="Unassembled WGS sequence"/>
</dbReference>
<name>A0AAJ4ZBD4_PANPU</name>
<dbReference type="InterPro" id="IPR053172">
    <property type="entry name" value="Tn903_transposase"/>
</dbReference>
<evidence type="ECO:0000313" key="2">
    <source>
        <dbReference type="EMBL" id="APD13330.1"/>
    </source>
</evidence>
<dbReference type="PANTHER" id="PTHR34631">
    <property type="match status" value="1"/>
</dbReference>
<dbReference type="AlphaFoldDB" id="A0AAJ4ZBD4"/>
<dbReference type="PANTHER" id="PTHR34631:SF3">
    <property type="entry name" value="ISSOD12 TRANSPOSASE TNPA_ISSOD12"/>
    <property type="match status" value="1"/>
</dbReference>
<dbReference type="EMBL" id="UGSJ01000001">
    <property type="protein sequence ID" value="SUA90288.1"/>
    <property type="molecule type" value="Genomic_DNA"/>
</dbReference>
<sequence length="343" mass="38286">MRRDTSKKCEPKTRYRVRNWSAYNAGLINRGNVTMWIDDAALADIPDAEPTRGRPRLYSAALIQALLGIKTVYRLPLRALQGFAQSLRELAFATLSVPNYTTLCRRAQTLEVQLPIVGDGEPIHLVVDSTGVKVYGEGEWKVRQHGYSKRRTWRKVHLGLDANTGQVRAALMTHQDVADGDVLAELLDQIPDDERLDVIGGDGAYDTKPCHAAIAARGATSSIPPCEGAAHWPANTSGATWRNDAVDAIARVGRREWKKDSGYHRRSLAENVMYRFKTLTGNCLWARRTESQATKVAIRVGVLNRMADIARPQSVRIAQRRKHGSYFVLRLDLCNNAIQMDPC</sequence>
<keyword evidence="4" id="KW-1185">Reference proteome</keyword>
<gene>
    <name evidence="3" type="ORF">NCTC13159_01771</name>
    <name evidence="2" type="ORF">RO07_12400</name>
</gene>
<evidence type="ECO:0000313" key="5">
    <source>
        <dbReference type="Proteomes" id="UP000254589"/>
    </source>
</evidence>
<reference evidence="2" key="2">
    <citation type="submission" date="2016-11" db="EMBL/GenBank/DDBJ databases">
        <title>Complete Genome Sequencing of Pandoraea pulmonicola DSM 16583.</title>
        <authorList>
            <person name="Chan K.-G."/>
        </authorList>
    </citation>
    <scope>NUCLEOTIDE SEQUENCE</scope>
    <source>
        <strain evidence="2">DSM 16583</strain>
    </source>
</reference>
<dbReference type="Pfam" id="PF13737">
    <property type="entry name" value="DDE_Tnp_1_5"/>
    <property type="match status" value="1"/>
</dbReference>
<dbReference type="EMBL" id="CP010310">
    <property type="protein sequence ID" value="APD13330.1"/>
    <property type="molecule type" value="Genomic_DNA"/>
</dbReference>
<evidence type="ECO:0000313" key="4">
    <source>
        <dbReference type="Proteomes" id="UP000035086"/>
    </source>
</evidence>
<dbReference type="InterPro" id="IPR025668">
    <property type="entry name" value="Tnp_DDE_dom"/>
</dbReference>
<reference evidence="3 5" key="3">
    <citation type="submission" date="2018-06" db="EMBL/GenBank/DDBJ databases">
        <authorList>
            <consortium name="Pathogen Informatics"/>
            <person name="Doyle S."/>
        </authorList>
    </citation>
    <scope>NUCLEOTIDE SEQUENCE [LARGE SCALE GENOMIC DNA]</scope>
    <source>
        <strain evidence="3 5">NCTC13159</strain>
    </source>
</reference>
<evidence type="ECO:0000259" key="1">
    <source>
        <dbReference type="Pfam" id="PF13737"/>
    </source>
</evidence>
<dbReference type="Proteomes" id="UP000035086">
    <property type="component" value="Chromosome"/>
</dbReference>